<accession>A0A3P7IYZ3</accession>
<evidence type="ECO:0000313" key="3">
    <source>
        <dbReference type="Proteomes" id="UP000270094"/>
    </source>
</evidence>
<dbReference type="Proteomes" id="UP000270094">
    <property type="component" value="Unassembled WGS sequence"/>
</dbReference>
<dbReference type="AlphaFoldDB" id="A0A3P7IYZ3"/>
<organism evidence="2 3">
    <name type="scientific">Strongylus vulgaris</name>
    <name type="common">Blood worm</name>
    <dbReference type="NCBI Taxonomy" id="40348"/>
    <lineage>
        <taxon>Eukaryota</taxon>
        <taxon>Metazoa</taxon>
        <taxon>Ecdysozoa</taxon>
        <taxon>Nematoda</taxon>
        <taxon>Chromadorea</taxon>
        <taxon>Rhabditida</taxon>
        <taxon>Rhabditina</taxon>
        <taxon>Rhabditomorpha</taxon>
        <taxon>Strongyloidea</taxon>
        <taxon>Strongylidae</taxon>
        <taxon>Strongylus</taxon>
    </lineage>
</organism>
<proteinExistence type="predicted"/>
<dbReference type="EMBL" id="UYYB01029408">
    <property type="protein sequence ID" value="VDM73203.1"/>
    <property type="molecule type" value="Genomic_DNA"/>
</dbReference>
<gene>
    <name evidence="2" type="ORF">SVUK_LOCUS8201</name>
</gene>
<feature type="region of interest" description="Disordered" evidence="1">
    <location>
        <begin position="14"/>
        <end position="35"/>
    </location>
</feature>
<name>A0A3P7IYZ3_STRVU</name>
<feature type="compositionally biased region" description="Basic and acidic residues" evidence="1">
    <location>
        <begin position="24"/>
        <end position="35"/>
    </location>
</feature>
<evidence type="ECO:0000256" key="1">
    <source>
        <dbReference type="SAM" id="MobiDB-lite"/>
    </source>
</evidence>
<keyword evidence="3" id="KW-1185">Reference proteome</keyword>
<protein>
    <submittedName>
        <fullName evidence="2">Uncharacterized protein</fullName>
    </submittedName>
</protein>
<sequence length="65" mass="7706">MHIIQAEAIQDMRAGTIHNRKARVSREETKPDHVDTHTIDREVQHKERLQELELNQTGRLELLLR</sequence>
<reference evidence="2 3" key="1">
    <citation type="submission" date="2018-11" db="EMBL/GenBank/DDBJ databases">
        <authorList>
            <consortium name="Pathogen Informatics"/>
        </authorList>
    </citation>
    <scope>NUCLEOTIDE SEQUENCE [LARGE SCALE GENOMIC DNA]</scope>
</reference>
<evidence type="ECO:0000313" key="2">
    <source>
        <dbReference type="EMBL" id="VDM73203.1"/>
    </source>
</evidence>